<evidence type="ECO:0000256" key="3">
    <source>
        <dbReference type="ARBA" id="ARBA00023015"/>
    </source>
</evidence>
<feature type="region of interest" description="Disordered" evidence="7">
    <location>
        <begin position="1"/>
        <end position="58"/>
    </location>
</feature>
<feature type="compositionally biased region" description="Polar residues" evidence="7">
    <location>
        <begin position="317"/>
        <end position="329"/>
    </location>
</feature>
<proteinExistence type="predicted"/>
<dbReference type="FunFam" id="1.10.10.60:FF:000324">
    <property type="entry name" value="Transcription factor MYB3R-2"/>
    <property type="match status" value="1"/>
</dbReference>
<dbReference type="PANTHER" id="PTHR45614:SF232">
    <property type="entry name" value="TRANSCRIPTION FACTOR MYB3R-2"/>
    <property type="match status" value="1"/>
</dbReference>
<evidence type="ECO:0000256" key="4">
    <source>
        <dbReference type="ARBA" id="ARBA00023125"/>
    </source>
</evidence>
<reference evidence="10 11" key="1">
    <citation type="submission" date="2020-04" db="EMBL/GenBank/DDBJ databases">
        <title>Plant Genome Project.</title>
        <authorList>
            <person name="Zhang R.-G."/>
        </authorList>
    </citation>
    <scope>NUCLEOTIDE SEQUENCE [LARGE SCALE GENOMIC DNA]</scope>
    <source>
        <strain evidence="10">YNK0</strain>
        <tissue evidence="10">Leaf</tissue>
    </source>
</reference>
<evidence type="ECO:0000259" key="9">
    <source>
        <dbReference type="PROSITE" id="PS51294"/>
    </source>
</evidence>
<feature type="compositionally biased region" description="Low complexity" evidence="7">
    <location>
        <begin position="19"/>
        <end position="29"/>
    </location>
</feature>
<dbReference type="Proteomes" id="UP000655225">
    <property type="component" value="Unassembled WGS sequence"/>
</dbReference>
<dbReference type="InterPro" id="IPR017930">
    <property type="entry name" value="Myb_dom"/>
</dbReference>
<dbReference type="EMBL" id="JABCRI010000021">
    <property type="protein sequence ID" value="KAF8380291.1"/>
    <property type="molecule type" value="Genomic_DNA"/>
</dbReference>
<feature type="domain" description="Myb-like" evidence="8">
    <location>
        <begin position="100"/>
        <end position="151"/>
    </location>
</feature>
<feature type="compositionally biased region" description="Basic and acidic residues" evidence="7">
    <location>
        <begin position="288"/>
        <end position="299"/>
    </location>
</feature>
<evidence type="ECO:0000259" key="8">
    <source>
        <dbReference type="PROSITE" id="PS50090"/>
    </source>
</evidence>
<dbReference type="FunFam" id="1.10.10.60:FF:000016">
    <property type="entry name" value="Transcriptional activator Myb isoform A"/>
    <property type="match status" value="1"/>
</dbReference>
<feature type="domain" description="HTH myb-type" evidence="9">
    <location>
        <begin position="100"/>
        <end position="155"/>
    </location>
</feature>
<keyword evidence="2" id="KW-0677">Repeat</keyword>
<dbReference type="FunFam" id="1.10.10.60:FF:000010">
    <property type="entry name" value="Transcriptional activator Myb isoform A"/>
    <property type="match status" value="1"/>
</dbReference>
<feature type="domain" description="HTH myb-type" evidence="9">
    <location>
        <begin position="156"/>
        <end position="206"/>
    </location>
</feature>
<dbReference type="InterPro" id="IPR009057">
    <property type="entry name" value="Homeodomain-like_sf"/>
</dbReference>
<protein>
    <submittedName>
        <fullName evidence="10">Uncharacterized protein</fullName>
    </submittedName>
</protein>
<comment type="caution">
    <text evidence="10">The sequence shown here is derived from an EMBL/GenBank/DDBJ whole genome shotgun (WGS) entry which is preliminary data.</text>
</comment>
<dbReference type="SMART" id="SM00717">
    <property type="entry name" value="SANT"/>
    <property type="match status" value="3"/>
</dbReference>
<feature type="region of interest" description="Disordered" evidence="7">
    <location>
        <begin position="277"/>
        <end position="340"/>
    </location>
</feature>
<dbReference type="InterPro" id="IPR001005">
    <property type="entry name" value="SANT/Myb"/>
</dbReference>
<name>A0A835D3V3_TETSI</name>
<dbReference type="SUPFAM" id="SSF46689">
    <property type="entry name" value="Homeodomain-like"/>
    <property type="match status" value="2"/>
</dbReference>
<dbReference type="PANTHER" id="PTHR45614">
    <property type="entry name" value="MYB PROTEIN-RELATED"/>
    <property type="match status" value="1"/>
</dbReference>
<feature type="compositionally biased region" description="Basic and acidic residues" evidence="7">
    <location>
        <begin position="503"/>
        <end position="519"/>
    </location>
</feature>
<feature type="domain" description="Myb-like" evidence="8">
    <location>
        <begin position="48"/>
        <end position="99"/>
    </location>
</feature>
<dbReference type="CDD" id="cd00167">
    <property type="entry name" value="SANT"/>
    <property type="match status" value="3"/>
</dbReference>
<dbReference type="GO" id="GO:0000978">
    <property type="term" value="F:RNA polymerase II cis-regulatory region sequence-specific DNA binding"/>
    <property type="evidence" value="ECO:0007669"/>
    <property type="project" value="TreeGrafter"/>
</dbReference>
<evidence type="ECO:0000256" key="1">
    <source>
        <dbReference type="ARBA" id="ARBA00004123"/>
    </source>
</evidence>
<dbReference type="PROSITE" id="PS51294">
    <property type="entry name" value="HTH_MYB"/>
    <property type="match status" value="3"/>
</dbReference>
<dbReference type="InterPro" id="IPR050560">
    <property type="entry name" value="MYB_TF"/>
</dbReference>
<keyword evidence="4" id="KW-0238">DNA-binding</keyword>
<accession>A0A835D3V3</accession>
<dbReference type="Pfam" id="PF00249">
    <property type="entry name" value="Myb_DNA-binding"/>
    <property type="match status" value="3"/>
</dbReference>
<feature type="compositionally biased region" description="Basic residues" evidence="7">
    <location>
        <begin position="491"/>
        <end position="502"/>
    </location>
</feature>
<keyword evidence="11" id="KW-1185">Reference proteome</keyword>
<evidence type="ECO:0000256" key="2">
    <source>
        <dbReference type="ARBA" id="ARBA00022737"/>
    </source>
</evidence>
<comment type="subcellular location">
    <subcellularLocation>
        <location evidence="1">Nucleus</location>
    </subcellularLocation>
</comment>
<feature type="domain" description="HTH myb-type" evidence="9">
    <location>
        <begin position="53"/>
        <end position="99"/>
    </location>
</feature>
<evidence type="ECO:0000313" key="11">
    <source>
        <dbReference type="Proteomes" id="UP000655225"/>
    </source>
</evidence>
<evidence type="ECO:0000256" key="5">
    <source>
        <dbReference type="ARBA" id="ARBA00023163"/>
    </source>
</evidence>
<keyword evidence="3" id="KW-0805">Transcription regulation</keyword>
<evidence type="ECO:0000256" key="7">
    <source>
        <dbReference type="SAM" id="MobiDB-lite"/>
    </source>
</evidence>
<dbReference type="PROSITE" id="PS50090">
    <property type="entry name" value="MYB_LIKE"/>
    <property type="match status" value="3"/>
</dbReference>
<evidence type="ECO:0000313" key="10">
    <source>
        <dbReference type="EMBL" id="KAF8380291.1"/>
    </source>
</evidence>
<sequence length="641" mass="70621">MEEVKKVESNEGTTKEDTVTSISSVSNSSCDTAVPRLGSVQGRTKGPTRRSSRGGWTEKEDDILTKAVEMFKGKNWKKIAEYLPGRSDFQCLHRWQKVLDPKLVKGPWTKKEDELIIELVEKCGCKKWSVVANSLPGRIGKQCRERWINHLNPAIKKDAWTKEEELTLIHAHKIYGNKWTEIAKFLPGRADNSIKNHWNCSVKKKLESYSSCGSALDLSGTTAPDSYNHETTVECVKSEVAIQSLGKIVSLDQKMASEGCVDSYSLDLVLGKANEGERHLQSPPLKIESCRSPKEELNEPMKPPLGMQSDDKDATASGLTSEQSRNNANHADMPDLINLSSPRPPLVHVTVSASSSKVSLDVTGCTGKNLEVVLPATGKRLIEPPKRPWCNTFAMDGLGVKDSEIIIKLNNTISNLLTCKFGEENGQVGKKKKVPGNGRFPSTDNYIQANNPVCCSTPPSNVRGISAYGSNSLESMLRSSAKSYKNTPSIIRKKGHQTSKHAGKADNSDDAYTPRERNDNSNGRQGLRHSCSREKNDLSCIDLFNVKRIFLSTPNSLKSEISSAVKSVEKRLEYAFDMEWDSAKVQCSPSVTASDSSNANHAENTMMMLSDDSPYCSRMGSKGLFLNSMLLDSGVNCNYVT</sequence>
<dbReference type="GO" id="GO:0005634">
    <property type="term" value="C:nucleus"/>
    <property type="evidence" value="ECO:0007669"/>
    <property type="project" value="UniProtKB-SubCell"/>
</dbReference>
<dbReference type="OMA" id="HTKVHEP"/>
<evidence type="ECO:0000256" key="6">
    <source>
        <dbReference type="ARBA" id="ARBA00023242"/>
    </source>
</evidence>
<keyword evidence="5" id="KW-0804">Transcription</keyword>
<dbReference type="Gene3D" id="1.10.10.60">
    <property type="entry name" value="Homeodomain-like"/>
    <property type="match status" value="3"/>
</dbReference>
<keyword evidence="6" id="KW-0539">Nucleus</keyword>
<dbReference type="OrthoDB" id="2143914at2759"/>
<feature type="region of interest" description="Disordered" evidence="7">
    <location>
        <begin position="484"/>
        <end position="530"/>
    </location>
</feature>
<feature type="compositionally biased region" description="Basic and acidic residues" evidence="7">
    <location>
        <begin position="1"/>
        <end position="18"/>
    </location>
</feature>
<gene>
    <name evidence="10" type="ORF">HHK36_027773</name>
</gene>
<organism evidence="10 11">
    <name type="scientific">Tetracentron sinense</name>
    <name type="common">Spur-leaf</name>
    <dbReference type="NCBI Taxonomy" id="13715"/>
    <lineage>
        <taxon>Eukaryota</taxon>
        <taxon>Viridiplantae</taxon>
        <taxon>Streptophyta</taxon>
        <taxon>Embryophyta</taxon>
        <taxon>Tracheophyta</taxon>
        <taxon>Spermatophyta</taxon>
        <taxon>Magnoliopsida</taxon>
        <taxon>Trochodendrales</taxon>
        <taxon>Trochodendraceae</taxon>
        <taxon>Tetracentron</taxon>
    </lineage>
</organism>
<dbReference type="GO" id="GO:0000981">
    <property type="term" value="F:DNA-binding transcription factor activity, RNA polymerase II-specific"/>
    <property type="evidence" value="ECO:0007669"/>
    <property type="project" value="TreeGrafter"/>
</dbReference>
<feature type="domain" description="Myb-like" evidence="8">
    <location>
        <begin position="152"/>
        <end position="202"/>
    </location>
</feature>
<dbReference type="AlphaFoldDB" id="A0A835D3V3"/>